<evidence type="ECO:0000256" key="1">
    <source>
        <dbReference type="SAM" id="MobiDB-lite"/>
    </source>
</evidence>
<dbReference type="Proteomes" id="UP001187471">
    <property type="component" value="Unassembled WGS sequence"/>
</dbReference>
<protein>
    <submittedName>
        <fullName evidence="2">Uncharacterized protein</fullName>
    </submittedName>
</protein>
<accession>A0AA88QMP1</accession>
<keyword evidence="3" id="KW-1185">Reference proteome</keyword>
<comment type="caution">
    <text evidence="2">The sequence shown here is derived from an EMBL/GenBank/DDBJ whole genome shotgun (WGS) entry which is preliminary data.</text>
</comment>
<organism evidence="2 3">
    <name type="scientific">Escallonia rubra</name>
    <dbReference type="NCBI Taxonomy" id="112253"/>
    <lineage>
        <taxon>Eukaryota</taxon>
        <taxon>Viridiplantae</taxon>
        <taxon>Streptophyta</taxon>
        <taxon>Embryophyta</taxon>
        <taxon>Tracheophyta</taxon>
        <taxon>Spermatophyta</taxon>
        <taxon>Magnoliopsida</taxon>
        <taxon>eudicotyledons</taxon>
        <taxon>Gunneridae</taxon>
        <taxon>Pentapetalae</taxon>
        <taxon>asterids</taxon>
        <taxon>campanulids</taxon>
        <taxon>Escalloniales</taxon>
        <taxon>Escalloniaceae</taxon>
        <taxon>Escallonia</taxon>
    </lineage>
</organism>
<gene>
    <name evidence="2" type="ORF">RJ640_003273</name>
</gene>
<evidence type="ECO:0000313" key="3">
    <source>
        <dbReference type="Proteomes" id="UP001187471"/>
    </source>
</evidence>
<sequence length="88" mass="10224">MSRYRSRELEIVWRERRSTDPEHGAGDAENDGDETGVIDGEAFRRDSRSHMIFAAIDALKEKEGSNKLSRFQMVEMLTYMPNKLEMNN</sequence>
<name>A0AA88QMP1_9ASTE</name>
<feature type="region of interest" description="Disordered" evidence="1">
    <location>
        <begin position="13"/>
        <end position="40"/>
    </location>
</feature>
<evidence type="ECO:0000313" key="2">
    <source>
        <dbReference type="EMBL" id="KAK2965735.1"/>
    </source>
</evidence>
<reference evidence="2" key="1">
    <citation type="submission" date="2022-12" db="EMBL/GenBank/DDBJ databases">
        <title>Draft genome assemblies for two species of Escallonia (Escalloniales).</title>
        <authorList>
            <person name="Chanderbali A."/>
            <person name="Dervinis C."/>
            <person name="Anghel I."/>
            <person name="Soltis D."/>
            <person name="Soltis P."/>
            <person name="Zapata F."/>
        </authorList>
    </citation>
    <scope>NUCLEOTIDE SEQUENCE</scope>
    <source>
        <strain evidence="2">UCBG92.1500</strain>
        <tissue evidence="2">Leaf</tissue>
    </source>
</reference>
<proteinExistence type="predicted"/>
<feature type="compositionally biased region" description="Basic and acidic residues" evidence="1">
    <location>
        <begin position="13"/>
        <end position="26"/>
    </location>
</feature>
<dbReference type="AlphaFoldDB" id="A0AA88QMP1"/>
<dbReference type="EMBL" id="JAVXUO010003185">
    <property type="protein sequence ID" value="KAK2965735.1"/>
    <property type="molecule type" value="Genomic_DNA"/>
</dbReference>